<organism evidence="1 2">
    <name type="scientific">Saponaria officinalis</name>
    <name type="common">Common soapwort</name>
    <name type="synonym">Lychnis saponaria</name>
    <dbReference type="NCBI Taxonomy" id="3572"/>
    <lineage>
        <taxon>Eukaryota</taxon>
        <taxon>Viridiplantae</taxon>
        <taxon>Streptophyta</taxon>
        <taxon>Embryophyta</taxon>
        <taxon>Tracheophyta</taxon>
        <taxon>Spermatophyta</taxon>
        <taxon>Magnoliopsida</taxon>
        <taxon>eudicotyledons</taxon>
        <taxon>Gunneridae</taxon>
        <taxon>Pentapetalae</taxon>
        <taxon>Caryophyllales</taxon>
        <taxon>Caryophyllaceae</taxon>
        <taxon>Caryophylleae</taxon>
        <taxon>Saponaria</taxon>
    </lineage>
</organism>
<protein>
    <recommendedName>
        <fullName evidence="3">EF-hand domain-containing protein</fullName>
    </recommendedName>
</protein>
<evidence type="ECO:0000313" key="1">
    <source>
        <dbReference type="EMBL" id="KAK9665244.1"/>
    </source>
</evidence>
<dbReference type="AlphaFoldDB" id="A0AAW1GW49"/>
<dbReference type="SUPFAM" id="SSF47473">
    <property type="entry name" value="EF-hand"/>
    <property type="match status" value="1"/>
</dbReference>
<dbReference type="Proteomes" id="UP001443914">
    <property type="component" value="Unassembled WGS sequence"/>
</dbReference>
<gene>
    <name evidence="1" type="ORF">RND81_14G100000</name>
</gene>
<dbReference type="Gene3D" id="1.10.238.10">
    <property type="entry name" value="EF-hand"/>
    <property type="match status" value="1"/>
</dbReference>
<proteinExistence type="predicted"/>
<evidence type="ECO:0008006" key="3">
    <source>
        <dbReference type="Google" id="ProtNLM"/>
    </source>
</evidence>
<name>A0AAW1GW49_SAPOF</name>
<keyword evidence="2" id="KW-1185">Reference proteome</keyword>
<comment type="caution">
    <text evidence="1">The sequence shown here is derived from an EMBL/GenBank/DDBJ whole genome shotgun (WGS) entry which is preliminary data.</text>
</comment>
<sequence length="86" mass="9454">MDEDGSLTLLELAALLRSLVLKPTGDQLDAMLTTIIEFDELFHTILPQMNDQIMANQGHLSEVFNMFDRDGNAAELAGAMAKMGEN</sequence>
<dbReference type="InterPro" id="IPR011992">
    <property type="entry name" value="EF-hand-dom_pair"/>
</dbReference>
<accession>A0AAW1GW49</accession>
<reference evidence="1" key="1">
    <citation type="submission" date="2024-03" db="EMBL/GenBank/DDBJ databases">
        <title>WGS assembly of Saponaria officinalis var. Norfolk2.</title>
        <authorList>
            <person name="Jenkins J."/>
            <person name="Shu S."/>
            <person name="Grimwood J."/>
            <person name="Barry K."/>
            <person name="Goodstein D."/>
            <person name="Schmutz J."/>
            <person name="Leebens-Mack J."/>
            <person name="Osbourn A."/>
        </authorList>
    </citation>
    <scope>NUCLEOTIDE SEQUENCE [LARGE SCALE GENOMIC DNA]</scope>
    <source>
        <strain evidence="1">JIC</strain>
    </source>
</reference>
<evidence type="ECO:0000313" key="2">
    <source>
        <dbReference type="Proteomes" id="UP001443914"/>
    </source>
</evidence>
<dbReference type="EMBL" id="JBDFQZ010000014">
    <property type="protein sequence ID" value="KAK9665244.1"/>
    <property type="molecule type" value="Genomic_DNA"/>
</dbReference>